<feature type="non-terminal residue" evidence="7">
    <location>
        <position position="1"/>
    </location>
</feature>
<dbReference type="InterPro" id="IPR036880">
    <property type="entry name" value="Kunitz_BPTI_sf"/>
</dbReference>
<keyword evidence="1 7" id="KW-0646">Protease inhibitor</keyword>
<dbReference type="PANTHER" id="PTHR47247">
    <property type="entry name" value="KUNITZ-TYPE PROTEASE INHIBITOR 2"/>
    <property type="match status" value="1"/>
</dbReference>
<organism evidence="6 7">
    <name type="scientific">Alligator sinensis</name>
    <name type="common">Chinese alligator</name>
    <dbReference type="NCBI Taxonomy" id="38654"/>
    <lineage>
        <taxon>Eukaryota</taxon>
        <taxon>Metazoa</taxon>
        <taxon>Chordata</taxon>
        <taxon>Craniata</taxon>
        <taxon>Vertebrata</taxon>
        <taxon>Euteleostomi</taxon>
        <taxon>Archelosauria</taxon>
        <taxon>Archosauria</taxon>
        <taxon>Crocodylia</taxon>
        <taxon>Alligatoridae</taxon>
        <taxon>Alligatorinae</taxon>
        <taxon>Alligator</taxon>
    </lineage>
</organism>
<evidence type="ECO:0000313" key="7">
    <source>
        <dbReference type="RefSeq" id="XP_014379022.1"/>
    </source>
</evidence>
<name>A0A1U8DCP6_ALLSI</name>
<feature type="region of interest" description="Disordered" evidence="4">
    <location>
        <begin position="75"/>
        <end position="102"/>
    </location>
</feature>
<feature type="region of interest" description="Disordered" evidence="4">
    <location>
        <begin position="1"/>
        <end position="41"/>
    </location>
</feature>
<dbReference type="Proteomes" id="UP000189705">
    <property type="component" value="Unplaced"/>
</dbReference>
<keyword evidence="6" id="KW-1185">Reference proteome</keyword>
<dbReference type="AlphaFoldDB" id="A0A1U8DCP6"/>
<keyword evidence="3" id="KW-1015">Disulfide bond</keyword>
<sequence>EEEECRQACPVPAELETSEEPPAVGRRVVQPPGAGGKPEELLNSTSSYEEYCMAPQVTGPCRAAFPRWYHDPVTPAWKPEDRPNATSSYEGRWPPGASGDLDEGSIHSTRAVALAVLLALMAAVLLGSVVVFFAKLCRKGPECAAGHGWSPLDDKEHLMTSSYVL</sequence>
<dbReference type="SUPFAM" id="SSF57362">
    <property type="entry name" value="BPTI-like"/>
    <property type="match status" value="1"/>
</dbReference>
<dbReference type="RefSeq" id="XP_014379022.1">
    <property type="nucleotide sequence ID" value="XM_014523536.2"/>
</dbReference>
<proteinExistence type="predicted"/>
<reference evidence="7" key="1">
    <citation type="submission" date="2025-08" db="UniProtKB">
        <authorList>
            <consortium name="RefSeq"/>
        </authorList>
    </citation>
    <scope>IDENTIFICATION</scope>
</reference>
<keyword evidence="5" id="KW-0812">Transmembrane</keyword>
<dbReference type="PANTHER" id="PTHR47247:SF1">
    <property type="entry name" value="KUNITZ-TYPE PROTEASE INHIBITOR 2"/>
    <property type="match status" value="1"/>
</dbReference>
<keyword evidence="5" id="KW-0472">Membrane</keyword>
<protein>
    <submittedName>
        <fullName evidence="7">Kunitz-type serine protease inhibitor</fullName>
    </submittedName>
</protein>
<keyword evidence="5" id="KW-1133">Transmembrane helix</keyword>
<evidence type="ECO:0000256" key="1">
    <source>
        <dbReference type="ARBA" id="ARBA00022690"/>
    </source>
</evidence>
<evidence type="ECO:0000256" key="3">
    <source>
        <dbReference type="ARBA" id="ARBA00023157"/>
    </source>
</evidence>
<evidence type="ECO:0000256" key="2">
    <source>
        <dbReference type="ARBA" id="ARBA00022900"/>
    </source>
</evidence>
<dbReference type="eggNOG" id="KOG4295">
    <property type="taxonomic scope" value="Eukaryota"/>
</dbReference>
<dbReference type="KEGG" id="asn:102372748"/>
<keyword evidence="2 7" id="KW-0722">Serine protease inhibitor</keyword>
<evidence type="ECO:0000313" key="6">
    <source>
        <dbReference type="Proteomes" id="UP000189705"/>
    </source>
</evidence>
<dbReference type="InParanoid" id="A0A1U8DCP6"/>
<evidence type="ECO:0000256" key="4">
    <source>
        <dbReference type="SAM" id="MobiDB-lite"/>
    </source>
</evidence>
<dbReference type="GO" id="GO:0004867">
    <property type="term" value="F:serine-type endopeptidase inhibitor activity"/>
    <property type="evidence" value="ECO:0007669"/>
    <property type="project" value="UniProtKB-KW"/>
</dbReference>
<accession>A0A1U8DCP6</accession>
<gene>
    <name evidence="7" type="primary">LOC102372748</name>
</gene>
<feature type="transmembrane region" description="Helical" evidence="5">
    <location>
        <begin position="111"/>
        <end position="134"/>
    </location>
</feature>
<evidence type="ECO:0000256" key="5">
    <source>
        <dbReference type="SAM" id="Phobius"/>
    </source>
</evidence>
<dbReference type="GeneID" id="102372748"/>